<dbReference type="GO" id="GO:0005634">
    <property type="term" value="C:nucleus"/>
    <property type="evidence" value="ECO:0007669"/>
    <property type="project" value="UniProtKB-ARBA"/>
</dbReference>
<dbReference type="FunFam" id="1.25.10.10:FF:000021">
    <property type="entry name" value="Importin subunit alpha"/>
    <property type="match status" value="1"/>
</dbReference>
<dbReference type="EMBL" id="KE124030">
    <property type="protein sequence ID" value="EPB84773.1"/>
    <property type="molecule type" value="Genomic_DNA"/>
</dbReference>
<dbReference type="STRING" id="1220926.S2JQ75"/>
<dbReference type="InterPro" id="IPR016024">
    <property type="entry name" value="ARM-type_fold"/>
</dbReference>
<dbReference type="eggNOG" id="KOG0166">
    <property type="taxonomic scope" value="Eukaryota"/>
</dbReference>
<evidence type="ECO:0000256" key="4">
    <source>
        <dbReference type="ARBA" id="ARBA00022927"/>
    </source>
</evidence>
<keyword evidence="2 5" id="KW-0813">Transport</keyword>
<dbReference type="FunCoup" id="S2JQ75">
    <property type="interactions" value="650"/>
</dbReference>
<dbReference type="SUPFAM" id="SSF48371">
    <property type="entry name" value="ARM repeat"/>
    <property type="match status" value="1"/>
</dbReference>
<dbReference type="VEuPathDB" id="FungiDB:HMPREF1544_08495"/>
<feature type="domain" description="IBB" evidence="8">
    <location>
        <begin position="1"/>
        <end position="56"/>
    </location>
</feature>
<dbReference type="Proteomes" id="UP000014254">
    <property type="component" value="Unassembled WGS sequence"/>
</dbReference>
<dbReference type="AlphaFoldDB" id="S2JQ75"/>
<feature type="repeat" description="ARM" evidence="6">
    <location>
        <begin position="116"/>
        <end position="158"/>
    </location>
</feature>
<dbReference type="InterPro" id="IPR000225">
    <property type="entry name" value="Armadillo"/>
</dbReference>
<dbReference type="GO" id="GO:0061608">
    <property type="term" value="F:nuclear import signal receptor activity"/>
    <property type="evidence" value="ECO:0007669"/>
    <property type="project" value="InterPro"/>
</dbReference>
<dbReference type="InterPro" id="IPR011989">
    <property type="entry name" value="ARM-like"/>
</dbReference>
<dbReference type="Gene3D" id="1.20.5.690">
    <property type="entry name" value="Importin-alpha, importin-beta-binding domain"/>
    <property type="match status" value="1"/>
</dbReference>
<dbReference type="PIRSF" id="PIRSF005673">
    <property type="entry name" value="Importin_alpha"/>
    <property type="match status" value="1"/>
</dbReference>
<evidence type="ECO:0000256" key="5">
    <source>
        <dbReference type="PIRNR" id="PIRNR005673"/>
    </source>
</evidence>
<sequence length="528" mass="58816">MDQHSDIRRNAYKERSRFKPEEVRRRRENAQVEIRKQKKEENLAKRRNFNAQELAEDSDDDLDIANQDAQLMSALPVMVQNLYTDDPAIQLQATSQFRKLLSKEKNPPIREVIQCGVVPRFVEFLRSPDSQVQFEAAWALTNIASGSADQTEVVINAGAVPYFIELLSSPVVDVKEQAVWALGNIAGDSPKCRDYVLETGALPPLLAIFEDNSKLSMIRNATWTLSNFCRGKNPQPSWRLIAPALNVLAKLINSTDEEVLIDTCWAISYLSDGPNDRIQAVIDSGLCSRLVELLGHPATTVQTPALRSVGNIVTGDDTQTQMVINCGALDALLHLLSSPKETIRKETCWTLSNITAGNTNQIQAIIDHGLVAPLISVLIHGDIKSRKEACWAICNATSGGLNKPDQIKFLVEQGCIKPLCDILASMDNKIILVALDGLDNILKVGEMERLNLMDSLNPYSLLIEECGGVEYIHALQHHDNNDIYKKAYQLIDKYFSEADDEQDTEMAPDTENGQFTFHQEVPQGGFNF</sequence>
<proteinExistence type="inferred from homology"/>
<evidence type="ECO:0000313" key="9">
    <source>
        <dbReference type="EMBL" id="EPB84773.1"/>
    </source>
</evidence>
<comment type="similarity">
    <text evidence="1 5">Belongs to the importin alpha family.</text>
</comment>
<keyword evidence="3" id="KW-0677">Repeat</keyword>
<evidence type="ECO:0000313" key="10">
    <source>
        <dbReference type="Proteomes" id="UP000014254"/>
    </source>
</evidence>
<reference evidence="10" key="1">
    <citation type="submission" date="2013-05" db="EMBL/GenBank/DDBJ databases">
        <title>The Genome sequence of Mucor circinelloides f. circinelloides 1006PhL.</title>
        <authorList>
            <consortium name="The Broad Institute Genomics Platform"/>
            <person name="Cuomo C."/>
            <person name="Earl A."/>
            <person name="Findley K."/>
            <person name="Lee S.C."/>
            <person name="Walker B."/>
            <person name="Young S."/>
            <person name="Zeng Q."/>
            <person name="Gargeya S."/>
            <person name="Fitzgerald M."/>
            <person name="Haas B."/>
            <person name="Abouelleil A."/>
            <person name="Allen A.W."/>
            <person name="Alvarado L."/>
            <person name="Arachchi H.M."/>
            <person name="Berlin A.M."/>
            <person name="Chapman S.B."/>
            <person name="Gainer-Dewar J."/>
            <person name="Goldberg J."/>
            <person name="Griggs A."/>
            <person name="Gujja S."/>
            <person name="Hansen M."/>
            <person name="Howarth C."/>
            <person name="Imamovic A."/>
            <person name="Ireland A."/>
            <person name="Larimer J."/>
            <person name="McCowan C."/>
            <person name="Murphy C."/>
            <person name="Pearson M."/>
            <person name="Poon T.W."/>
            <person name="Priest M."/>
            <person name="Roberts A."/>
            <person name="Saif S."/>
            <person name="Shea T."/>
            <person name="Sisk P."/>
            <person name="Sykes S."/>
            <person name="Wortman J."/>
            <person name="Nusbaum C."/>
            <person name="Birren B."/>
        </authorList>
    </citation>
    <scope>NUCLEOTIDE SEQUENCE [LARGE SCALE GENOMIC DNA]</scope>
    <source>
        <strain evidence="10">1006PhL</strain>
    </source>
</reference>
<dbReference type="GO" id="GO:0006606">
    <property type="term" value="P:protein import into nucleus"/>
    <property type="evidence" value="ECO:0007669"/>
    <property type="project" value="InterPro"/>
</dbReference>
<feature type="region of interest" description="Disordered" evidence="7">
    <location>
        <begin position="1"/>
        <end position="39"/>
    </location>
</feature>
<dbReference type="Pfam" id="PF00514">
    <property type="entry name" value="Arm"/>
    <property type="match status" value="8"/>
</dbReference>
<dbReference type="InterPro" id="IPR024931">
    <property type="entry name" value="Importin_alpha"/>
</dbReference>
<dbReference type="InterPro" id="IPR002652">
    <property type="entry name" value="Importin-a_IBB"/>
</dbReference>
<dbReference type="Pfam" id="PF01749">
    <property type="entry name" value="IBB"/>
    <property type="match status" value="1"/>
</dbReference>
<keyword evidence="4 5" id="KW-0653">Protein transport</keyword>
<dbReference type="PANTHER" id="PTHR23316">
    <property type="entry name" value="IMPORTIN ALPHA"/>
    <property type="match status" value="1"/>
</dbReference>
<evidence type="ECO:0000256" key="7">
    <source>
        <dbReference type="SAM" id="MobiDB-lite"/>
    </source>
</evidence>
<evidence type="ECO:0000256" key="1">
    <source>
        <dbReference type="ARBA" id="ARBA00010394"/>
    </source>
</evidence>
<name>S2JQ75_MUCC1</name>
<protein>
    <recommendedName>
        <fullName evidence="5">Importin subunit alpha</fullName>
    </recommendedName>
</protein>
<dbReference type="OrthoDB" id="29145at2759"/>
<accession>S2JQ75</accession>
<dbReference type="InParanoid" id="S2JQ75"/>
<evidence type="ECO:0000256" key="3">
    <source>
        <dbReference type="ARBA" id="ARBA00022737"/>
    </source>
</evidence>
<dbReference type="Pfam" id="PF16186">
    <property type="entry name" value="Arm_3"/>
    <property type="match status" value="1"/>
</dbReference>
<dbReference type="Gene3D" id="1.25.10.10">
    <property type="entry name" value="Leucine-rich Repeat Variant"/>
    <property type="match status" value="1"/>
</dbReference>
<organism evidence="9 10">
    <name type="scientific">Mucor circinelloides f. circinelloides (strain 1006PhL)</name>
    <name type="common">Mucormycosis agent</name>
    <name type="synonym">Calyptromyces circinelloides</name>
    <dbReference type="NCBI Taxonomy" id="1220926"/>
    <lineage>
        <taxon>Eukaryota</taxon>
        <taxon>Fungi</taxon>
        <taxon>Fungi incertae sedis</taxon>
        <taxon>Mucoromycota</taxon>
        <taxon>Mucoromycotina</taxon>
        <taxon>Mucoromycetes</taxon>
        <taxon>Mucorales</taxon>
        <taxon>Mucorineae</taxon>
        <taxon>Mucoraceae</taxon>
        <taxon>Mucor</taxon>
    </lineage>
</organism>
<dbReference type="PROSITE" id="PS50176">
    <property type="entry name" value="ARM_REPEAT"/>
    <property type="match status" value="3"/>
</dbReference>
<dbReference type="OMA" id="MVRNATW"/>
<evidence type="ECO:0000256" key="6">
    <source>
        <dbReference type="PROSITE-ProRule" id="PRU00259"/>
    </source>
</evidence>
<dbReference type="PROSITE" id="PS51214">
    <property type="entry name" value="IBB"/>
    <property type="match status" value="1"/>
</dbReference>
<dbReference type="InterPro" id="IPR036975">
    <property type="entry name" value="Importin-a_IBB_sf"/>
</dbReference>
<evidence type="ECO:0000256" key="2">
    <source>
        <dbReference type="ARBA" id="ARBA00022448"/>
    </source>
</evidence>
<feature type="repeat" description="ARM" evidence="6">
    <location>
        <begin position="327"/>
        <end position="369"/>
    </location>
</feature>
<feature type="repeat" description="ARM" evidence="6">
    <location>
        <begin position="158"/>
        <end position="200"/>
    </location>
</feature>
<gene>
    <name evidence="9" type="ORF">HMPREF1544_08495</name>
</gene>
<keyword evidence="10" id="KW-1185">Reference proteome</keyword>
<evidence type="ECO:0000259" key="8">
    <source>
        <dbReference type="PROSITE" id="PS51214"/>
    </source>
</evidence>
<dbReference type="SMART" id="SM00185">
    <property type="entry name" value="ARM"/>
    <property type="match status" value="8"/>
</dbReference>
<dbReference type="InterPro" id="IPR032413">
    <property type="entry name" value="Arm_3"/>
</dbReference>
<dbReference type="GO" id="GO:0005737">
    <property type="term" value="C:cytoplasm"/>
    <property type="evidence" value="ECO:0007669"/>
    <property type="project" value="InterPro"/>
</dbReference>